<sequence length="243" mass="27259">MAKEVKRSIRERIWRLMEERDIASFPRPVYGRIPNFKGAERACQNLTRLGQFADAAVVKINPDAPQRPCREAALAAGKTVVMPTPRIREGFLLLDPRSIPREAYREASTIAGAFKWGRPVKPWHLPGVDLVVVGSVAVNPRTGRRVGKSHGYAEIEWGILTAFGKAGEGTPVATTVHDVQLVEDDIPREPFDLPVDVVATPTKTIFVRRADPKPSGIYWEYVTEDMLREIPLLSEIRRKNVFI</sequence>
<dbReference type="STRING" id="444157.Tneu_1882"/>
<dbReference type="HOGENOM" id="CLU_031500_2_0_2"/>
<protein>
    <submittedName>
        <fullName evidence="2">5-formyltetrahydrofolate cyclo-ligase</fullName>
    </submittedName>
</protein>
<dbReference type="AlphaFoldDB" id="B1YBJ5"/>
<dbReference type="Proteomes" id="UP000001694">
    <property type="component" value="Chromosome"/>
</dbReference>
<organism evidence="2 3">
    <name type="scientific">Pyrobaculum neutrophilum (strain DSM 2338 / JCM 9278 / NBRC 100436 / V24Sta)</name>
    <name type="common">Thermoproteus neutrophilus</name>
    <dbReference type="NCBI Taxonomy" id="444157"/>
    <lineage>
        <taxon>Archaea</taxon>
        <taxon>Thermoproteota</taxon>
        <taxon>Thermoprotei</taxon>
        <taxon>Thermoproteales</taxon>
        <taxon>Thermoproteaceae</taxon>
        <taxon>Pyrobaculum</taxon>
    </lineage>
</organism>
<dbReference type="EMBL" id="CP001014">
    <property type="protein sequence ID" value="ACB40797.1"/>
    <property type="molecule type" value="Genomic_DNA"/>
</dbReference>
<proteinExistence type="predicted"/>
<dbReference type="FunFam" id="3.40.50.10420:FF:000001">
    <property type="entry name" value="Methenyltetrahydrofolate synthase domain-containing protein"/>
    <property type="match status" value="1"/>
</dbReference>
<keyword evidence="3" id="KW-1185">Reference proteome</keyword>
<dbReference type="PANTHER" id="PTHR13017:SF0">
    <property type="entry name" value="METHENYLTETRAHYDROFOLATE SYNTHASE DOMAIN-CONTAINING PROTEIN"/>
    <property type="match status" value="1"/>
</dbReference>
<dbReference type="GO" id="GO:0005737">
    <property type="term" value="C:cytoplasm"/>
    <property type="evidence" value="ECO:0007669"/>
    <property type="project" value="TreeGrafter"/>
</dbReference>
<dbReference type="GeneID" id="6164721"/>
<dbReference type="Pfam" id="PF01812">
    <property type="entry name" value="5-FTHF_cyc-lig"/>
    <property type="match status" value="1"/>
</dbReference>
<dbReference type="SUPFAM" id="SSF100950">
    <property type="entry name" value="NagB/RpiA/CoA transferase-like"/>
    <property type="match status" value="1"/>
</dbReference>
<keyword evidence="1" id="KW-0694">RNA-binding</keyword>
<evidence type="ECO:0000256" key="1">
    <source>
        <dbReference type="ARBA" id="ARBA00022884"/>
    </source>
</evidence>
<evidence type="ECO:0000313" key="3">
    <source>
        <dbReference type="Proteomes" id="UP000001694"/>
    </source>
</evidence>
<gene>
    <name evidence="2" type="ordered locus">Tneu_1882</name>
</gene>
<dbReference type="InterPro" id="IPR037171">
    <property type="entry name" value="NagB/RpiA_transferase-like"/>
</dbReference>
<dbReference type="RefSeq" id="WP_012351216.1">
    <property type="nucleotide sequence ID" value="NC_010525.1"/>
</dbReference>
<dbReference type="KEGG" id="tne:Tneu_1882"/>
<dbReference type="GO" id="GO:0016874">
    <property type="term" value="F:ligase activity"/>
    <property type="evidence" value="ECO:0007669"/>
    <property type="project" value="UniProtKB-KW"/>
</dbReference>
<dbReference type="OrthoDB" id="18307at2157"/>
<dbReference type="Gene3D" id="3.40.50.10420">
    <property type="entry name" value="NagB/RpiA/CoA transferase-like"/>
    <property type="match status" value="1"/>
</dbReference>
<dbReference type="eggNOG" id="arCOG00474">
    <property type="taxonomic scope" value="Archaea"/>
</dbReference>
<dbReference type="InterPro" id="IPR024185">
    <property type="entry name" value="FTHF_cligase-like_sf"/>
</dbReference>
<dbReference type="InterPro" id="IPR002698">
    <property type="entry name" value="FTHF_cligase"/>
</dbReference>
<dbReference type="GO" id="GO:0003723">
    <property type="term" value="F:RNA binding"/>
    <property type="evidence" value="ECO:0007669"/>
    <property type="project" value="UniProtKB-KW"/>
</dbReference>
<name>B1YBJ5_PYRNV</name>
<reference evidence="2" key="1">
    <citation type="submission" date="2008-03" db="EMBL/GenBank/DDBJ databases">
        <title>Complete sequence of Thermoproteus neutrophilus V24Sta.</title>
        <authorList>
            <consortium name="US DOE Joint Genome Institute"/>
            <person name="Copeland A."/>
            <person name="Lucas S."/>
            <person name="Lapidus A."/>
            <person name="Glavina del Rio T."/>
            <person name="Dalin E."/>
            <person name="Tice H."/>
            <person name="Bruce D."/>
            <person name="Goodwin L."/>
            <person name="Pitluck S."/>
            <person name="Sims D."/>
            <person name="Brettin T."/>
            <person name="Detter J.C."/>
            <person name="Han C."/>
            <person name="Kuske C.R."/>
            <person name="Schmutz J."/>
            <person name="Larimer F."/>
            <person name="Land M."/>
            <person name="Hauser L."/>
            <person name="Kyrpides N."/>
            <person name="Mikhailova N."/>
            <person name="Biddle J.F."/>
            <person name="Zhang Z."/>
            <person name="Fitz-Gibbon S.T."/>
            <person name="Lowe T.M."/>
            <person name="Saltikov C."/>
            <person name="House C.H."/>
            <person name="Richardson P."/>
        </authorList>
    </citation>
    <scope>NUCLEOTIDE SEQUENCE [LARGE SCALE GENOMIC DNA]</scope>
    <source>
        <strain evidence="2">V24Sta</strain>
    </source>
</reference>
<accession>B1YBJ5</accession>
<dbReference type="PANTHER" id="PTHR13017">
    <property type="entry name" value="5-FORMYLTETRAHYDROFOLATE CYCLO-LIGASE-RELATED"/>
    <property type="match status" value="1"/>
</dbReference>
<evidence type="ECO:0000313" key="2">
    <source>
        <dbReference type="EMBL" id="ACB40797.1"/>
    </source>
</evidence>